<accession>A0AAV9RUN1</accession>
<proteinExistence type="predicted"/>
<dbReference type="AlphaFoldDB" id="A0AAV9RUN1"/>
<dbReference type="Proteomes" id="UP001311232">
    <property type="component" value="Unassembled WGS sequence"/>
</dbReference>
<name>A0AAV9RUN1_9TELE</name>
<feature type="non-terminal residue" evidence="1">
    <location>
        <position position="1"/>
    </location>
</feature>
<keyword evidence="2" id="KW-1185">Reference proteome</keyword>
<protein>
    <submittedName>
        <fullName evidence="1">Uncharacterized protein</fullName>
    </submittedName>
</protein>
<dbReference type="EMBL" id="JAHHUM010001327">
    <property type="protein sequence ID" value="KAK5612703.1"/>
    <property type="molecule type" value="Genomic_DNA"/>
</dbReference>
<reference evidence="1 2" key="1">
    <citation type="submission" date="2021-06" db="EMBL/GenBank/DDBJ databases">
        <authorList>
            <person name="Palmer J.M."/>
        </authorList>
    </citation>
    <scope>NUCLEOTIDE SEQUENCE [LARGE SCALE GENOMIC DNA]</scope>
    <source>
        <strain evidence="1 2">MEX-2019</strain>
        <tissue evidence="1">Muscle</tissue>
    </source>
</reference>
<comment type="caution">
    <text evidence="1">The sequence shown here is derived from an EMBL/GenBank/DDBJ whole genome shotgun (WGS) entry which is preliminary data.</text>
</comment>
<sequence length="55" mass="6048">LTTASPVWPTDCWRKTCQEAPSSVQHRDSSREAFLQASVCLARSTMTATDVPVSH</sequence>
<evidence type="ECO:0000313" key="2">
    <source>
        <dbReference type="Proteomes" id="UP001311232"/>
    </source>
</evidence>
<evidence type="ECO:0000313" key="1">
    <source>
        <dbReference type="EMBL" id="KAK5612703.1"/>
    </source>
</evidence>
<gene>
    <name evidence="1" type="ORF">CRENBAI_008526</name>
</gene>
<organism evidence="1 2">
    <name type="scientific">Crenichthys baileyi</name>
    <name type="common">White River springfish</name>
    <dbReference type="NCBI Taxonomy" id="28760"/>
    <lineage>
        <taxon>Eukaryota</taxon>
        <taxon>Metazoa</taxon>
        <taxon>Chordata</taxon>
        <taxon>Craniata</taxon>
        <taxon>Vertebrata</taxon>
        <taxon>Euteleostomi</taxon>
        <taxon>Actinopterygii</taxon>
        <taxon>Neopterygii</taxon>
        <taxon>Teleostei</taxon>
        <taxon>Neoteleostei</taxon>
        <taxon>Acanthomorphata</taxon>
        <taxon>Ovalentaria</taxon>
        <taxon>Atherinomorphae</taxon>
        <taxon>Cyprinodontiformes</taxon>
        <taxon>Goodeidae</taxon>
        <taxon>Crenichthys</taxon>
    </lineage>
</organism>